<evidence type="ECO:0000256" key="3">
    <source>
        <dbReference type="ARBA" id="ARBA00007681"/>
    </source>
</evidence>
<dbReference type="Gene3D" id="3.40.1380.10">
    <property type="match status" value="1"/>
</dbReference>
<dbReference type="STRING" id="156978.CIMIT_05040"/>
<dbReference type="EMBL" id="CP009211">
    <property type="protein sequence ID" value="AIJ33346.1"/>
    <property type="molecule type" value="Genomic_DNA"/>
</dbReference>
<comment type="subunit">
    <text evidence="10">F-type ATPases have 2 components, CF(1) - the catalytic core - and CF(0) - the membrane proton channel. CF(1) has five subunits: alpha(3), beta(3), gamma(1), delta(1), epsilon(1). CF(0) has three main subunits: a, b and c.</text>
</comment>
<evidence type="ECO:0000313" key="12">
    <source>
        <dbReference type="EMBL" id="SNV67399.1"/>
    </source>
</evidence>
<proteinExistence type="inferred from homology"/>
<dbReference type="CDD" id="cd12151">
    <property type="entry name" value="F1-ATPase_gamma"/>
    <property type="match status" value="1"/>
</dbReference>
<keyword evidence="4 10" id="KW-0813">Transport</keyword>
<keyword evidence="8 10" id="KW-0139">CF(1)</keyword>
<name>A0A076NMD1_9CORY</name>
<evidence type="ECO:0000256" key="7">
    <source>
        <dbReference type="ARBA" id="ARBA00023136"/>
    </source>
</evidence>
<dbReference type="OrthoDB" id="9812769at2"/>
<dbReference type="EMBL" id="LT906467">
    <property type="protein sequence ID" value="SNV67399.1"/>
    <property type="molecule type" value="Genomic_DNA"/>
</dbReference>
<dbReference type="GO" id="GO:0016787">
    <property type="term" value="F:hydrolase activity"/>
    <property type="evidence" value="ECO:0007669"/>
    <property type="project" value="UniProtKB-KW"/>
</dbReference>
<comment type="function">
    <text evidence="1 10">Produces ATP from ADP in the presence of a proton gradient across the membrane. The gamma chain is believed to be important in regulating ATPase activity and the flow of protons through the CF(0) complex.</text>
</comment>
<keyword evidence="7 10" id="KW-0472">Membrane</keyword>
<dbReference type="HAMAP" id="MF_00815">
    <property type="entry name" value="ATP_synth_gamma_bact"/>
    <property type="match status" value="1"/>
</dbReference>
<evidence type="ECO:0000256" key="5">
    <source>
        <dbReference type="ARBA" id="ARBA00022781"/>
    </source>
</evidence>
<keyword evidence="5 10" id="KW-0375">Hydrogen ion transport</keyword>
<sequence>MATLRELRDRIRSVNSTKKITKAQELIATSQITKAQARVAAAKPYADEMQDVMERLAAASSLDHPMLRERESGRVAAILVVTSDRGMAGGYNHNVLKKAAELERMLKDVGYEVVRYITGNKGVIHYRFRDMDVAGAWTGWSQKPSWEETHDVRRHMIDGFMAGSEDSAKWREGLNGPEGQAVRGFDQVHVVYTQFVSMLSQEAHVHQLLPIEPVLEEFEYEQKSMLEQTGAVHPDMSFEPDPDTLMTELLPTYVSRSLYSIFLEASAAESASRRTAMKNATDNATDLANNLSREANQARQAKITQEITEIIGGAGALSGSGESD</sequence>
<keyword evidence="10" id="KW-1003">Cell membrane</keyword>
<evidence type="ECO:0000313" key="11">
    <source>
        <dbReference type="EMBL" id="AIJ33346.1"/>
    </source>
</evidence>
<evidence type="ECO:0000256" key="10">
    <source>
        <dbReference type="HAMAP-Rule" id="MF_00815"/>
    </source>
</evidence>
<dbReference type="Proteomes" id="UP000215374">
    <property type="component" value="Chromosome 1"/>
</dbReference>
<dbReference type="eggNOG" id="COG0224">
    <property type="taxonomic scope" value="Bacteria"/>
</dbReference>
<dbReference type="Gene3D" id="1.10.287.80">
    <property type="entry name" value="ATP synthase, gamma subunit, helix hairpin domain"/>
    <property type="match status" value="2"/>
</dbReference>
<dbReference type="InterPro" id="IPR000131">
    <property type="entry name" value="ATP_synth_F1_gsu"/>
</dbReference>
<evidence type="ECO:0000256" key="6">
    <source>
        <dbReference type="ARBA" id="ARBA00023065"/>
    </source>
</evidence>
<comment type="similarity">
    <text evidence="3 10">Belongs to the ATPase gamma chain family.</text>
</comment>
<dbReference type="Proteomes" id="UP000028780">
    <property type="component" value="Chromosome"/>
</dbReference>
<evidence type="ECO:0000256" key="4">
    <source>
        <dbReference type="ARBA" id="ARBA00022448"/>
    </source>
</evidence>
<dbReference type="AlphaFoldDB" id="A0A076NMD1"/>
<dbReference type="InterPro" id="IPR023632">
    <property type="entry name" value="ATP_synth_F1_gsu_CS"/>
</dbReference>
<evidence type="ECO:0000256" key="9">
    <source>
        <dbReference type="ARBA" id="ARBA00023310"/>
    </source>
</evidence>
<keyword evidence="9 10" id="KW-0066">ATP synthesis</keyword>
<dbReference type="GO" id="GO:0005886">
    <property type="term" value="C:plasma membrane"/>
    <property type="evidence" value="ECO:0007669"/>
    <property type="project" value="UniProtKB-SubCell"/>
</dbReference>
<dbReference type="RefSeq" id="WP_038589989.1">
    <property type="nucleotide sequence ID" value="NZ_CP009211.1"/>
</dbReference>
<reference evidence="11 13" key="1">
    <citation type="submission" date="2014-08" db="EMBL/GenBank/DDBJ databases">
        <title>Complete genome sequence of Corynebacterium imitans DSM 44264, isolated from a five-month-old boy with suspected pharyngeal diphtheria.</title>
        <authorList>
            <person name="Mollmann S."/>
            <person name="Albersmeier A."/>
            <person name="Ruckert C."/>
            <person name="Tauch A."/>
        </authorList>
    </citation>
    <scope>NUCLEOTIDE SEQUENCE [LARGE SCALE GENOMIC DNA]</scope>
    <source>
        <strain evidence="11 13">DSM 44264</strain>
    </source>
</reference>
<dbReference type="GO" id="GO:0045259">
    <property type="term" value="C:proton-transporting ATP synthase complex"/>
    <property type="evidence" value="ECO:0007669"/>
    <property type="project" value="UniProtKB-KW"/>
</dbReference>
<accession>A0A076NMD1</accession>
<dbReference type="HOGENOM" id="CLU_050669_0_0_11"/>
<comment type="subcellular location">
    <subcellularLocation>
        <location evidence="10">Cell membrane</location>
        <topology evidence="10">Peripheral membrane protein</topology>
    </subcellularLocation>
    <subcellularLocation>
        <location evidence="2">Membrane</location>
        <topology evidence="2">Peripheral membrane protein</topology>
    </subcellularLocation>
</comment>
<evidence type="ECO:0000256" key="8">
    <source>
        <dbReference type="ARBA" id="ARBA00023196"/>
    </source>
</evidence>
<dbReference type="GO" id="GO:0005524">
    <property type="term" value="F:ATP binding"/>
    <property type="evidence" value="ECO:0007669"/>
    <property type="project" value="UniProtKB-UniRule"/>
</dbReference>
<keyword evidence="12" id="KW-0378">Hydrolase</keyword>
<dbReference type="KEGG" id="cii:CIMIT_05040"/>
<keyword evidence="6 10" id="KW-0406">Ion transport</keyword>
<dbReference type="NCBIfam" id="NF004145">
    <property type="entry name" value="PRK05621.1-2"/>
    <property type="match status" value="1"/>
</dbReference>
<gene>
    <name evidence="10 12" type="primary">atpG</name>
    <name evidence="11" type="ORF">CIMIT_05040</name>
    <name evidence="12" type="ORF">SAMEA4535761_01073</name>
</gene>
<dbReference type="NCBIfam" id="TIGR01146">
    <property type="entry name" value="ATPsyn_F1gamma"/>
    <property type="match status" value="1"/>
</dbReference>
<reference evidence="12 14" key="2">
    <citation type="submission" date="2017-06" db="EMBL/GenBank/DDBJ databases">
        <authorList>
            <consortium name="Pathogen Informatics"/>
        </authorList>
    </citation>
    <scope>NUCLEOTIDE SEQUENCE [LARGE SCALE GENOMIC DNA]</scope>
    <source>
        <strain evidence="12 14">NCTC13015</strain>
    </source>
</reference>
<dbReference type="PANTHER" id="PTHR11693">
    <property type="entry name" value="ATP SYNTHASE GAMMA CHAIN"/>
    <property type="match status" value="1"/>
</dbReference>
<protein>
    <recommendedName>
        <fullName evidence="10">ATP synthase gamma chain</fullName>
    </recommendedName>
    <alternativeName>
        <fullName evidence="10">ATP synthase F1 sector gamma subunit</fullName>
    </alternativeName>
    <alternativeName>
        <fullName evidence="10">F-ATPase gamma subunit</fullName>
    </alternativeName>
</protein>
<evidence type="ECO:0000313" key="14">
    <source>
        <dbReference type="Proteomes" id="UP000215374"/>
    </source>
</evidence>
<keyword evidence="13" id="KW-1185">Reference proteome</keyword>
<evidence type="ECO:0000313" key="13">
    <source>
        <dbReference type="Proteomes" id="UP000028780"/>
    </source>
</evidence>
<dbReference type="GO" id="GO:0042777">
    <property type="term" value="P:proton motive force-driven plasma membrane ATP synthesis"/>
    <property type="evidence" value="ECO:0007669"/>
    <property type="project" value="UniProtKB-UniRule"/>
</dbReference>
<dbReference type="PROSITE" id="PS00153">
    <property type="entry name" value="ATPASE_GAMMA"/>
    <property type="match status" value="1"/>
</dbReference>
<dbReference type="SUPFAM" id="SSF52943">
    <property type="entry name" value="ATP synthase (F1-ATPase), gamma subunit"/>
    <property type="match status" value="1"/>
</dbReference>
<dbReference type="PRINTS" id="PR00126">
    <property type="entry name" value="ATPASEGAMMA"/>
</dbReference>
<evidence type="ECO:0000256" key="2">
    <source>
        <dbReference type="ARBA" id="ARBA00004170"/>
    </source>
</evidence>
<evidence type="ECO:0000256" key="1">
    <source>
        <dbReference type="ARBA" id="ARBA00003456"/>
    </source>
</evidence>
<organism evidence="11 13">
    <name type="scientific">Corynebacterium imitans</name>
    <dbReference type="NCBI Taxonomy" id="156978"/>
    <lineage>
        <taxon>Bacteria</taxon>
        <taxon>Bacillati</taxon>
        <taxon>Actinomycetota</taxon>
        <taxon>Actinomycetes</taxon>
        <taxon>Mycobacteriales</taxon>
        <taxon>Corynebacteriaceae</taxon>
        <taxon>Corynebacterium</taxon>
    </lineage>
</organism>
<dbReference type="PANTHER" id="PTHR11693:SF22">
    <property type="entry name" value="ATP SYNTHASE SUBUNIT GAMMA, MITOCHONDRIAL"/>
    <property type="match status" value="1"/>
</dbReference>
<dbReference type="GO" id="GO:0046933">
    <property type="term" value="F:proton-transporting ATP synthase activity, rotational mechanism"/>
    <property type="evidence" value="ECO:0007669"/>
    <property type="project" value="UniProtKB-UniRule"/>
</dbReference>
<dbReference type="InterPro" id="IPR035968">
    <property type="entry name" value="ATP_synth_F1_ATPase_gsu"/>
</dbReference>
<dbReference type="Pfam" id="PF00231">
    <property type="entry name" value="ATP-synt"/>
    <property type="match status" value="1"/>
</dbReference>